<evidence type="ECO:0000256" key="2">
    <source>
        <dbReference type="SAM" id="MobiDB-lite"/>
    </source>
</evidence>
<dbReference type="InterPro" id="IPR027417">
    <property type="entry name" value="P-loop_NTPase"/>
</dbReference>
<dbReference type="EMBL" id="CAJOBD010010779">
    <property type="protein sequence ID" value="CAF4157957.1"/>
    <property type="molecule type" value="Genomic_DNA"/>
</dbReference>
<accession>A0A815SZ16</accession>
<evidence type="ECO:0000256" key="1">
    <source>
        <dbReference type="SAM" id="Coils"/>
    </source>
</evidence>
<reference evidence="3" key="1">
    <citation type="submission" date="2021-02" db="EMBL/GenBank/DDBJ databases">
        <authorList>
            <person name="Nowell W R."/>
        </authorList>
    </citation>
    <scope>NUCLEOTIDE SEQUENCE</scope>
</reference>
<organism evidence="3 5">
    <name type="scientific">Rotaria sordida</name>
    <dbReference type="NCBI Taxonomy" id="392033"/>
    <lineage>
        <taxon>Eukaryota</taxon>
        <taxon>Metazoa</taxon>
        <taxon>Spiralia</taxon>
        <taxon>Gnathifera</taxon>
        <taxon>Rotifera</taxon>
        <taxon>Eurotatoria</taxon>
        <taxon>Bdelloidea</taxon>
        <taxon>Philodinida</taxon>
        <taxon>Philodinidae</taxon>
        <taxon>Rotaria</taxon>
    </lineage>
</organism>
<dbReference type="Proteomes" id="UP000663836">
    <property type="component" value="Unassembled WGS sequence"/>
</dbReference>
<dbReference type="Proteomes" id="UP000663864">
    <property type="component" value="Unassembled WGS sequence"/>
</dbReference>
<gene>
    <name evidence="4" type="ORF">JBS370_LOCUS34339</name>
    <name evidence="3" type="ORF">ZHD862_LOCUS37261</name>
</gene>
<protein>
    <submittedName>
        <fullName evidence="3">Uncharacterized protein</fullName>
    </submittedName>
</protein>
<name>A0A815SZ16_9BILA</name>
<evidence type="ECO:0000313" key="5">
    <source>
        <dbReference type="Proteomes" id="UP000663864"/>
    </source>
</evidence>
<feature type="region of interest" description="Disordered" evidence="2">
    <location>
        <begin position="38"/>
        <end position="57"/>
    </location>
</feature>
<evidence type="ECO:0000313" key="3">
    <source>
        <dbReference type="EMBL" id="CAF1496723.1"/>
    </source>
</evidence>
<keyword evidence="1" id="KW-0175">Coiled coil</keyword>
<proteinExistence type="predicted"/>
<dbReference type="Gene3D" id="3.40.50.300">
    <property type="entry name" value="P-loop containing nucleotide triphosphate hydrolases"/>
    <property type="match status" value="1"/>
</dbReference>
<feature type="coiled-coil region" evidence="1">
    <location>
        <begin position="277"/>
        <end position="304"/>
    </location>
</feature>
<sequence>MLKALLSRNFDASSSGASSSKMLFTPYQSLIELTTTSRAPRENTTTVDNENGQDSPTLGQKFIIKACDTRGLNDPNHKDEDTFDAIRLLYSSEFNLINHIFVCFKLDRIRADVHSSIVNLIGYLKKSGFKPENISIALTFCDGYRQAEIDTYVREMKEHPIVGELFQTASKIFIVTLPDLSTLNEKFRQAFEEDRDQIIDNLVNHLATYVKPVQIISHEHFEEVVLMKAKQLTAEETKIHKQEIEQLKEKLIIAGSEYEKVCDLIKVNTQKGIDHDMKQLQQEKQQLFKRVQDLQKQCESQRSLCVIS</sequence>
<evidence type="ECO:0000313" key="4">
    <source>
        <dbReference type="EMBL" id="CAF4157957.1"/>
    </source>
</evidence>
<dbReference type="EMBL" id="CAJNOT010006821">
    <property type="protein sequence ID" value="CAF1496723.1"/>
    <property type="molecule type" value="Genomic_DNA"/>
</dbReference>
<comment type="caution">
    <text evidence="3">The sequence shown here is derived from an EMBL/GenBank/DDBJ whole genome shotgun (WGS) entry which is preliminary data.</text>
</comment>
<dbReference type="AlphaFoldDB" id="A0A815SZ16"/>